<evidence type="ECO:0000313" key="15">
    <source>
        <dbReference type="EMBL" id="CAI5799193.1"/>
    </source>
</evidence>
<dbReference type="GO" id="GO:0072659">
    <property type="term" value="P:protein localization to plasma membrane"/>
    <property type="evidence" value="ECO:0007669"/>
    <property type="project" value="UniProtKB-ARBA"/>
</dbReference>
<dbReference type="EMBL" id="OX395144">
    <property type="protein sequence ID" value="CAI5799193.1"/>
    <property type="molecule type" value="Genomic_DNA"/>
</dbReference>
<keyword evidence="7 14" id="KW-0812">Transmembrane</keyword>
<evidence type="ECO:0000256" key="2">
    <source>
        <dbReference type="ARBA" id="ARBA00004536"/>
    </source>
</evidence>
<reference evidence="15" key="1">
    <citation type="submission" date="2022-12" db="EMBL/GenBank/DDBJ databases">
        <authorList>
            <person name="Alioto T."/>
            <person name="Alioto T."/>
            <person name="Gomez Garrido J."/>
        </authorList>
    </citation>
    <scope>NUCLEOTIDE SEQUENCE</scope>
</reference>
<organism evidence="15 16">
    <name type="scientific">Podarcis lilfordi</name>
    <name type="common">Lilford's wall lizard</name>
    <dbReference type="NCBI Taxonomy" id="74358"/>
    <lineage>
        <taxon>Eukaryota</taxon>
        <taxon>Metazoa</taxon>
        <taxon>Chordata</taxon>
        <taxon>Craniata</taxon>
        <taxon>Vertebrata</taxon>
        <taxon>Euteleostomi</taxon>
        <taxon>Lepidosauria</taxon>
        <taxon>Squamata</taxon>
        <taxon>Bifurcata</taxon>
        <taxon>Unidentata</taxon>
        <taxon>Episquamata</taxon>
        <taxon>Laterata</taxon>
        <taxon>Lacertibaenia</taxon>
        <taxon>Lacertidae</taxon>
        <taxon>Podarcis</taxon>
    </lineage>
</organism>
<keyword evidence="11 13" id="KW-1015">Disulfide bond</keyword>
<comment type="similarity">
    <text evidence="4 14">Belongs to the tetraspanin (TM4SF) family.</text>
</comment>
<dbReference type="Gene3D" id="1.10.1450.10">
    <property type="entry name" value="Tetraspanin"/>
    <property type="match status" value="1"/>
</dbReference>
<keyword evidence="9 14" id="KW-1133">Transmembrane helix</keyword>
<dbReference type="SUPFAM" id="SSF48652">
    <property type="entry name" value="Tetraspanin"/>
    <property type="match status" value="1"/>
</dbReference>
<feature type="transmembrane region" description="Helical" evidence="14">
    <location>
        <begin position="219"/>
        <end position="245"/>
    </location>
</feature>
<keyword evidence="16" id="KW-1185">Reference proteome</keyword>
<evidence type="ECO:0000256" key="14">
    <source>
        <dbReference type="RuleBase" id="RU361218"/>
    </source>
</evidence>
<evidence type="ECO:0000256" key="1">
    <source>
        <dbReference type="ARBA" id="ARBA00004496"/>
    </source>
</evidence>
<dbReference type="InterPro" id="IPR008952">
    <property type="entry name" value="Tetraspanin_EC2_sf"/>
</dbReference>
<evidence type="ECO:0000256" key="12">
    <source>
        <dbReference type="ARBA" id="ARBA00023180"/>
    </source>
</evidence>
<evidence type="ECO:0000256" key="9">
    <source>
        <dbReference type="ARBA" id="ARBA00022989"/>
    </source>
</evidence>
<sequence>MRTNQVIKYTLFASCYLFWVAGGLMVAVGIYARLSKEGGAVDSLLADPSVVLLAVGVLVFSVTFVGCLGALRDVTPLLKVFAWLLLVIFVLQVVAAVLGFLFSGMVMEKATLLMGRAIARYRDNLDLQNLIDYIQKKFECCGVHSYKDWSQNVYFDCRDSNPSLERCAVPFSCCVRGKEAVLNTMCGYGTQKLKPWKAEFLVHTEGCLEKTVRWGRSNLFLVAGLAFGLLVLEAVVFSLAVLLIYQIDFMIEKRKSVRRRRSKSCPAT</sequence>
<dbReference type="Proteomes" id="UP001178461">
    <property type="component" value="Chromosome 18"/>
</dbReference>
<dbReference type="InterPro" id="IPR000301">
    <property type="entry name" value="Tetraspanin_animals"/>
</dbReference>
<dbReference type="InterPro" id="IPR018499">
    <property type="entry name" value="Tetraspanin/Peripherin"/>
</dbReference>
<dbReference type="GO" id="GO:0046930">
    <property type="term" value="C:pore complex"/>
    <property type="evidence" value="ECO:0007669"/>
    <property type="project" value="UniProtKB-ARBA"/>
</dbReference>
<keyword evidence="10 14" id="KW-0472">Membrane</keyword>
<evidence type="ECO:0000256" key="3">
    <source>
        <dbReference type="ARBA" id="ARBA00004651"/>
    </source>
</evidence>
<evidence type="ECO:0000313" key="16">
    <source>
        <dbReference type="Proteomes" id="UP001178461"/>
    </source>
</evidence>
<feature type="disulfide bond" evidence="13">
    <location>
        <begin position="140"/>
        <end position="173"/>
    </location>
</feature>
<gene>
    <name evidence="15" type="ORF">PODLI_1B020270</name>
</gene>
<evidence type="ECO:0000256" key="6">
    <source>
        <dbReference type="ARBA" id="ARBA00022490"/>
    </source>
</evidence>
<evidence type="ECO:0000256" key="4">
    <source>
        <dbReference type="ARBA" id="ARBA00006840"/>
    </source>
</evidence>
<feature type="transmembrane region" description="Helical" evidence="14">
    <location>
        <begin position="51"/>
        <end position="71"/>
    </location>
</feature>
<dbReference type="GO" id="GO:0019899">
    <property type="term" value="F:enzyme binding"/>
    <property type="evidence" value="ECO:0007669"/>
    <property type="project" value="UniProtKB-ARBA"/>
</dbReference>
<keyword evidence="12" id="KW-0325">Glycoprotein</keyword>
<dbReference type="PIRSF" id="PIRSF002419">
    <property type="entry name" value="Tetraspanin"/>
    <property type="match status" value="1"/>
</dbReference>
<dbReference type="GO" id="GO:0046931">
    <property type="term" value="P:pore complex assembly"/>
    <property type="evidence" value="ECO:0007669"/>
    <property type="project" value="UniProtKB-ARBA"/>
</dbReference>
<feature type="disulfide bond" evidence="13">
    <location>
        <begin position="141"/>
        <end position="157"/>
    </location>
</feature>
<dbReference type="PANTHER" id="PTHR19282:SF168">
    <property type="entry name" value="TETRASPANIN"/>
    <property type="match status" value="1"/>
</dbReference>
<keyword evidence="5" id="KW-1003">Cell membrane</keyword>
<dbReference type="GO" id="GO:0005886">
    <property type="term" value="C:plasma membrane"/>
    <property type="evidence" value="ECO:0007669"/>
    <property type="project" value="UniProtKB-SubCell"/>
</dbReference>
<keyword evidence="6" id="KW-0963">Cytoplasm</keyword>
<feature type="transmembrane region" description="Helical" evidence="14">
    <location>
        <begin position="83"/>
        <end position="106"/>
    </location>
</feature>
<accession>A0AA35PV75</accession>
<evidence type="ECO:0000256" key="10">
    <source>
        <dbReference type="ARBA" id="ARBA00023136"/>
    </source>
</evidence>
<dbReference type="GO" id="GO:0005737">
    <property type="term" value="C:cytoplasm"/>
    <property type="evidence" value="ECO:0007669"/>
    <property type="project" value="UniProtKB-SubCell"/>
</dbReference>
<dbReference type="PANTHER" id="PTHR19282">
    <property type="entry name" value="TETRASPANIN"/>
    <property type="match status" value="1"/>
</dbReference>
<evidence type="ECO:0000256" key="7">
    <source>
        <dbReference type="ARBA" id="ARBA00022692"/>
    </source>
</evidence>
<proteinExistence type="inferred from homology"/>
<evidence type="ECO:0000256" key="5">
    <source>
        <dbReference type="ARBA" id="ARBA00022475"/>
    </source>
</evidence>
<feature type="transmembrane region" description="Helical" evidence="14">
    <location>
        <begin position="9"/>
        <end position="31"/>
    </location>
</feature>
<keyword evidence="8" id="KW-0965">Cell junction</keyword>
<dbReference type="PRINTS" id="PR00259">
    <property type="entry name" value="TMFOUR"/>
</dbReference>
<dbReference type="GO" id="GO:0051604">
    <property type="term" value="P:protein maturation"/>
    <property type="evidence" value="ECO:0007669"/>
    <property type="project" value="UniProtKB-ARBA"/>
</dbReference>
<comment type="subcellular location">
    <subcellularLocation>
        <location evidence="2">Cell junction</location>
        <location evidence="2">Adherens junction</location>
    </subcellularLocation>
    <subcellularLocation>
        <location evidence="3">Cell membrane</location>
        <topology evidence="3">Multi-pass membrane protein</topology>
    </subcellularLocation>
    <subcellularLocation>
        <location evidence="1">Cytoplasm</location>
    </subcellularLocation>
    <subcellularLocation>
        <location evidence="14">Membrane</location>
        <topology evidence="14">Multi-pass membrane protein</topology>
    </subcellularLocation>
</comment>
<evidence type="ECO:0000256" key="8">
    <source>
        <dbReference type="ARBA" id="ARBA00022949"/>
    </source>
</evidence>
<dbReference type="FunFam" id="1.10.1450.10:FF:000007">
    <property type="entry name" value="Tetraspanin"/>
    <property type="match status" value="1"/>
</dbReference>
<dbReference type="CDD" id="cd03158">
    <property type="entry name" value="penumbra_like_LEL"/>
    <property type="match status" value="1"/>
</dbReference>
<protein>
    <recommendedName>
        <fullName evidence="14">Tetraspanin</fullName>
    </recommendedName>
</protein>
<dbReference type="GO" id="GO:0005912">
    <property type="term" value="C:adherens junction"/>
    <property type="evidence" value="ECO:0007669"/>
    <property type="project" value="UniProtKB-SubCell"/>
</dbReference>
<name>A0AA35PV75_9SAUR</name>
<dbReference type="Pfam" id="PF00335">
    <property type="entry name" value="Tetraspanin"/>
    <property type="match status" value="1"/>
</dbReference>
<evidence type="ECO:0000256" key="13">
    <source>
        <dbReference type="PIRSR" id="PIRSR002419-1"/>
    </source>
</evidence>
<dbReference type="AlphaFoldDB" id="A0AA35PV75"/>
<evidence type="ECO:0000256" key="11">
    <source>
        <dbReference type="ARBA" id="ARBA00023157"/>
    </source>
</evidence>